<proteinExistence type="predicted"/>
<dbReference type="GeneID" id="92078910"/>
<keyword evidence="7" id="KW-1185">Reference proteome</keyword>
<accession>A0ABR1Q893</accession>
<keyword evidence="4 5" id="KW-0472">Membrane</keyword>
<sequence length="98" mass="10743">MANTLPPGLFCRQGVKPFGPGNGCNLDICPIEITVYGYRPSLAANIIFLILYLTSGAIHLYLGIRWNTRLFMICMLAGACNAVIGYAARIALYYNQPL</sequence>
<feature type="transmembrane region" description="Helical" evidence="5">
    <location>
        <begin position="70"/>
        <end position="94"/>
    </location>
</feature>
<evidence type="ECO:0000313" key="6">
    <source>
        <dbReference type="EMBL" id="KAK7948740.1"/>
    </source>
</evidence>
<evidence type="ECO:0000256" key="5">
    <source>
        <dbReference type="SAM" id="Phobius"/>
    </source>
</evidence>
<evidence type="ECO:0000256" key="4">
    <source>
        <dbReference type="ARBA" id="ARBA00023136"/>
    </source>
</evidence>
<evidence type="ECO:0000313" key="7">
    <source>
        <dbReference type="Proteomes" id="UP001391051"/>
    </source>
</evidence>
<evidence type="ECO:0000256" key="3">
    <source>
        <dbReference type="ARBA" id="ARBA00022989"/>
    </source>
</evidence>
<feature type="transmembrane region" description="Helical" evidence="5">
    <location>
        <begin position="42"/>
        <end position="63"/>
    </location>
</feature>
<name>A0ABR1Q893_9PEZI</name>
<protein>
    <submittedName>
        <fullName evidence="6">Uncharacterized protein</fullName>
    </submittedName>
</protein>
<dbReference type="InterPro" id="IPR007568">
    <property type="entry name" value="RTA1"/>
</dbReference>
<keyword evidence="3 5" id="KW-1133">Transmembrane helix</keyword>
<dbReference type="EMBL" id="JAQQWE010000006">
    <property type="protein sequence ID" value="KAK7948740.1"/>
    <property type="molecule type" value="Genomic_DNA"/>
</dbReference>
<evidence type="ECO:0000256" key="1">
    <source>
        <dbReference type="ARBA" id="ARBA00004141"/>
    </source>
</evidence>
<dbReference type="RefSeq" id="XP_066698246.1">
    <property type="nucleotide sequence ID" value="XM_066845848.1"/>
</dbReference>
<gene>
    <name evidence="6" type="ORF">PG986_009626</name>
</gene>
<dbReference type="Proteomes" id="UP001391051">
    <property type="component" value="Unassembled WGS sequence"/>
</dbReference>
<comment type="caution">
    <text evidence="6">The sequence shown here is derived from an EMBL/GenBank/DDBJ whole genome shotgun (WGS) entry which is preliminary data.</text>
</comment>
<evidence type="ECO:0000256" key="2">
    <source>
        <dbReference type="ARBA" id="ARBA00022692"/>
    </source>
</evidence>
<reference evidence="6 7" key="1">
    <citation type="submission" date="2023-01" db="EMBL/GenBank/DDBJ databases">
        <title>Analysis of 21 Apiospora genomes using comparative genomics revels a genus with tremendous synthesis potential of carbohydrate active enzymes and secondary metabolites.</title>
        <authorList>
            <person name="Sorensen T."/>
        </authorList>
    </citation>
    <scope>NUCLEOTIDE SEQUENCE [LARGE SCALE GENOMIC DNA]</scope>
    <source>
        <strain evidence="6 7">CBS 24483</strain>
    </source>
</reference>
<dbReference type="PANTHER" id="PTHR31465:SF9">
    <property type="entry name" value="SPHINGOID LONG-CHAIN BASE TRANSPORTER RSB1"/>
    <property type="match status" value="1"/>
</dbReference>
<comment type="subcellular location">
    <subcellularLocation>
        <location evidence="1">Membrane</location>
        <topology evidence="1">Multi-pass membrane protein</topology>
    </subcellularLocation>
</comment>
<keyword evidence="2 5" id="KW-0812">Transmembrane</keyword>
<dbReference type="PANTHER" id="PTHR31465">
    <property type="entry name" value="PROTEIN RTA1-RELATED"/>
    <property type="match status" value="1"/>
</dbReference>
<organism evidence="6 7">
    <name type="scientific">Apiospora aurea</name>
    <dbReference type="NCBI Taxonomy" id="335848"/>
    <lineage>
        <taxon>Eukaryota</taxon>
        <taxon>Fungi</taxon>
        <taxon>Dikarya</taxon>
        <taxon>Ascomycota</taxon>
        <taxon>Pezizomycotina</taxon>
        <taxon>Sordariomycetes</taxon>
        <taxon>Xylariomycetidae</taxon>
        <taxon>Amphisphaeriales</taxon>
        <taxon>Apiosporaceae</taxon>
        <taxon>Apiospora</taxon>
    </lineage>
</organism>